<evidence type="ECO:0000313" key="2">
    <source>
        <dbReference type="Proteomes" id="UP001237156"/>
    </source>
</evidence>
<sequence>MSGAQAALWLARHAAVQAAPGLCYGASDVPDDPAATRAAAAHLAAALPAGAAALHVSPLARCRHLAEALCALRPDLPAPQTDARLAEMDFGAWELRPWSAIARAEFDAWTARFADARPGGGENVRAFMHRVAQAWDEAWPLALRTRRPVIWITHAGVLRAARLLHAGVRCPPSASDWPAEAAPLGQALAFTPDGIAAHALERRRS</sequence>
<dbReference type="Proteomes" id="UP001237156">
    <property type="component" value="Unassembled WGS sequence"/>
</dbReference>
<keyword evidence="2" id="KW-1185">Reference proteome</keyword>
<protein>
    <submittedName>
        <fullName evidence="1">Histidine phosphatase family protein</fullName>
    </submittedName>
</protein>
<dbReference type="SUPFAM" id="SSF53254">
    <property type="entry name" value="Phosphoglycerate mutase-like"/>
    <property type="match status" value="1"/>
</dbReference>
<reference evidence="1 2" key="1">
    <citation type="submission" date="2023-04" db="EMBL/GenBank/DDBJ databases">
        <title>Ottowia paracancer sp. nov., isolated from human stomach.</title>
        <authorList>
            <person name="Song Y."/>
        </authorList>
    </citation>
    <scope>NUCLEOTIDE SEQUENCE [LARGE SCALE GENOMIC DNA]</scope>
    <source>
        <strain evidence="1 2">10c7w1</strain>
    </source>
</reference>
<organism evidence="1 2">
    <name type="scientific">Ottowia cancrivicina</name>
    <dbReference type="NCBI Taxonomy" id="3040346"/>
    <lineage>
        <taxon>Bacteria</taxon>
        <taxon>Pseudomonadati</taxon>
        <taxon>Pseudomonadota</taxon>
        <taxon>Betaproteobacteria</taxon>
        <taxon>Burkholderiales</taxon>
        <taxon>Comamonadaceae</taxon>
        <taxon>Ottowia</taxon>
    </lineage>
</organism>
<dbReference type="InterPro" id="IPR013078">
    <property type="entry name" value="His_Pase_superF_clade-1"/>
</dbReference>
<dbReference type="AlphaFoldDB" id="A0AAW6RRJ8"/>
<dbReference type="InterPro" id="IPR029033">
    <property type="entry name" value="His_PPase_superfam"/>
</dbReference>
<comment type="caution">
    <text evidence="1">The sequence shown here is derived from an EMBL/GenBank/DDBJ whole genome shotgun (WGS) entry which is preliminary data.</text>
</comment>
<name>A0AAW6RRJ8_9BURK</name>
<dbReference type="RefSeq" id="WP_279525169.1">
    <property type="nucleotide sequence ID" value="NZ_JARVII010000036.1"/>
</dbReference>
<evidence type="ECO:0000313" key="1">
    <source>
        <dbReference type="EMBL" id="MDG9700450.1"/>
    </source>
</evidence>
<dbReference type="Gene3D" id="3.40.50.1240">
    <property type="entry name" value="Phosphoglycerate mutase-like"/>
    <property type="match status" value="1"/>
</dbReference>
<gene>
    <name evidence="1" type="ORF">QB898_12145</name>
</gene>
<dbReference type="Pfam" id="PF00300">
    <property type="entry name" value="His_Phos_1"/>
    <property type="match status" value="1"/>
</dbReference>
<proteinExistence type="predicted"/>
<accession>A0AAW6RRJ8</accession>
<dbReference type="SMART" id="SM00855">
    <property type="entry name" value="PGAM"/>
    <property type="match status" value="1"/>
</dbReference>
<dbReference type="EMBL" id="JARVII010000036">
    <property type="protein sequence ID" value="MDG9700450.1"/>
    <property type="molecule type" value="Genomic_DNA"/>
</dbReference>